<dbReference type="EMBL" id="JAPWGY010000001">
    <property type="protein sequence ID" value="MCZ4279907.1"/>
    <property type="molecule type" value="Genomic_DNA"/>
</dbReference>
<proteinExistence type="predicted"/>
<gene>
    <name evidence="2" type="ORF">O4H49_03900</name>
</gene>
<evidence type="ECO:0000313" key="3">
    <source>
        <dbReference type="Proteomes" id="UP001069802"/>
    </source>
</evidence>
<evidence type="ECO:0000313" key="2">
    <source>
        <dbReference type="EMBL" id="MCZ4279907.1"/>
    </source>
</evidence>
<name>A0ABT4LFN8_9PROT</name>
<dbReference type="InterPro" id="IPR036116">
    <property type="entry name" value="FN3_sf"/>
</dbReference>
<dbReference type="Gene3D" id="2.60.40.10">
    <property type="entry name" value="Immunoglobulins"/>
    <property type="match status" value="1"/>
</dbReference>
<dbReference type="RefSeq" id="WP_269422104.1">
    <property type="nucleotide sequence ID" value="NZ_JAPWGY010000001.1"/>
</dbReference>
<feature type="chain" id="PRO_5046232712" description="Fibronectin type-III domain-containing protein" evidence="1">
    <location>
        <begin position="20"/>
        <end position="365"/>
    </location>
</feature>
<protein>
    <recommendedName>
        <fullName evidence="4">Fibronectin type-III domain-containing protein</fullName>
    </recommendedName>
</protein>
<comment type="caution">
    <text evidence="2">The sequence shown here is derived from an EMBL/GenBank/DDBJ whole genome shotgun (WGS) entry which is preliminary data.</text>
</comment>
<evidence type="ECO:0008006" key="4">
    <source>
        <dbReference type="Google" id="ProtNLM"/>
    </source>
</evidence>
<sequence length="365" mass="38864">MAGILSVLALLSLSSQVQANVNSVTASPARVAVPAKGAATFSVNWVVNRTEPTISGTVTVSSANAQLRVNGVTIATLGQTLSRPSTLAITQSASLSFNEVITLNPAQARRVSDAPAGAVTITRTFTDTQTTGLGTLRVFAGPGIGGSLNIRRIDLHFENDARTDVVRKDESIRAIAELNFRSSGLLRGEWRIIDPTASLGSARGRVLQVVRQQLASSGEGRTRIVSPPLPTRANGLYLVTFVVADTDRTIETPILRYFVLEGTVEAPQENLTILTPGEGTAVSTATVFSWKPLSGATAYQLEIFDPGQSIPVSGKLVPGTDLTLSLSTLSLENLDPGKRYDWRVRAFDREGRVVGLSPRQSLMMP</sequence>
<dbReference type="SUPFAM" id="SSF49265">
    <property type="entry name" value="Fibronectin type III"/>
    <property type="match status" value="1"/>
</dbReference>
<feature type="signal peptide" evidence="1">
    <location>
        <begin position="1"/>
        <end position="19"/>
    </location>
</feature>
<dbReference type="Proteomes" id="UP001069802">
    <property type="component" value="Unassembled WGS sequence"/>
</dbReference>
<organism evidence="2 3">
    <name type="scientific">Kiloniella laminariae</name>
    <dbReference type="NCBI Taxonomy" id="454162"/>
    <lineage>
        <taxon>Bacteria</taxon>
        <taxon>Pseudomonadati</taxon>
        <taxon>Pseudomonadota</taxon>
        <taxon>Alphaproteobacteria</taxon>
        <taxon>Rhodospirillales</taxon>
        <taxon>Kiloniellaceae</taxon>
        <taxon>Kiloniella</taxon>
    </lineage>
</organism>
<accession>A0ABT4LFN8</accession>
<reference evidence="2" key="1">
    <citation type="submission" date="2022-12" db="EMBL/GenBank/DDBJ databases">
        <title>Bacterial isolates from different developmental stages of Nematostella vectensis.</title>
        <authorList>
            <person name="Fraune S."/>
        </authorList>
    </citation>
    <scope>NUCLEOTIDE SEQUENCE</scope>
    <source>
        <strain evidence="2">G21630-S1</strain>
    </source>
</reference>
<dbReference type="InterPro" id="IPR013783">
    <property type="entry name" value="Ig-like_fold"/>
</dbReference>
<keyword evidence="1" id="KW-0732">Signal</keyword>
<keyword evidence="3" id="KW-1185">Reference proteome</keyword>
<evidence type="ECO:0000256" key="1">
    <source>
        <dbReference type="SAM" id="SignalP"/>
    </source>
</evidence>